<dbReference type="GO" id="GO:0016994">
    <property type="term" value="F:precorrin-6A reductase activity"/>
    <property type="evidence" value="ECO:0007669"/>
    <property type="project" value="InterPro"/>
</dbReference>
<comment type="pathway">
    <text evidence="1">Cofactor biosynthesis; adenosylcobalamin biosynthesis.</text>
</comment>
<dbReference type="RefSeq" id="WP_021693108.1">
    <property type="nucleotide sequence ID" value="NZ_BATB01000008.1"/>
</dbReference>
<evidence type="ECO:0000256" key="1">
    <source>
        <dbReference type="ARBA" id="ARBA00004953"/>
    </source>
</evidence>
<dbReference type="eggNOG" id="COG2099">
    <property type="taxonomic scope" value="Bacteria"/>
</dbReference>
<dbReference type="InterPro" id="IPR003723">
    <property type="entry name" value="Precorrin-6x_reduct"/>
</dbReference>
<sequence>MRLVTVLVLAGTREGREIAAGLATRGMPVLASLAGRTRRPLDPGVPVRSGGFDGEAGFRAALDEHGITAVIDATHPFAETITGRTARICCEIGLPHLILRRPGWTPAPGDDWTRIKAEADLAAHVPRGKTVFLATGPQRLEAFSGLEDRRVLCRRIDPAPGPFPHEDGQWVVSRPPFSADDEMALFALMGVDVLAAKDSGGEDGRAKLEAARRLGLKVVLLDRPPLPDGAQVVETVEAALQWAEDL</sequence>
<dbReference type="PROSITE" id="PS51014">
    <property type="entry name" value="COBK_CBIJ"/>
    <property type="match status" value="1"/>
</dbReference>
<evidence type="ECO:0000256" key="2">
    <source>
        <dbReference type="ARBA" id="ARBA00022573"/>
    </source>
</evidence>
<dbReference type="UniPathway" id="UPA00148"/>
<dbReference type="NCBIfam" id="NF005968">
    <property type="entry name" value="PRK08057.1-2"/>
    <property type="match status" value="1"/>
</dbReference>
<name>U2Z0W1_9RHOB</name>
<evidence type="ECO:0000313" key="5">
    <source>
        <dbReference type="Proteomes" id="UP000016566"/>
    </source>
</evidence>
<dbReference type="PANTHER" id="PTHR36925">
    <property type="entry name" value="COBALT-PRECORRIN-6A REDUCTASE"/>
    <property type="match status" value="1"/>
</dbReference>
<gene>
    <name evidence="4" type="ORF">MBELCI_1052</name>
</gene>
<comment type="caution">
    <text evidence="4">The sequence shown here is derived from an EMBL/GenBank/DDBJ whole genome shotgun (WGS) entry which is preliminary data.</text>
</comment>
<evidence type="ECO:0000313" key="4">
    <source>
        <dbReference type="EMBL" id="GAD55000.1"/>
    </source>
</evidence>
<keyword evidence="3" id="KW-0560">Oxidoreductase</keyword>
<organism evidence="4 5">
    <name type="scientific">Limimaricola cinnabarinus LL-001</name>
    <dbReference type="NCBI Taxonomy" id="1337093"/>
    <lineage>
        <taxon>Bacteria</taxon>
        <taxon>Pseudomonadati</taxon>
        <taxon>Pseudomonadota</taxon>
        <taxon>Alphaproteobacteria</taxon>
        <taxon>Rhodobacterales</taxon>
        <taxon>Paracoccaceae</taxon>
        <taxon>Limimaricola</taxon>
    </lineage>
</organism>
<dbReference type="AlphaFoldDB" id="U2Z0W1"/>
<evidence type="ECO:0000256" key="3">
    <source>
        <dbReference type="ARBA" id="ARBA00023002"/>
    </source>
</evidence>
<proteinExistence type="predicted"/>
<accession>U2Z0W1</accession>
<dbReference type="PANTHER" id="PTHR36925:SF1">
    <property type="entry name" value="COBALT-PRECORRIN-6A REDUCTASE"/>
    <property type="match status" value="1"/>
</dbReference>
<protein>
    <submittedName>
        <fullName evidence="4">Cobalt-precorrin-6x reductase</fullName>
    </submittedName>
</protein>
<dbReference type="EMBL" id="BATB01000008">
    <property type="protein sequence ID" value="GAD55000.1"/>
    <property type="molecule type" value="Genomic_DNA"/>
</dbReference>
<dbReference type="Proteomes" id="UP000016566">
    <property type="component" value="Unassembled WGS sequence"/>
</dbReference>
<reference evidence="4" key="1">
    <citation type="journal article" date="2013" name="Genome Announc.">
        <title>Draft Genome Sequence of Loktanella cinnabarina LL-001T, Isolated from Deep-Sea Floor Sediment.</title>
        <authorList>
            <person name="Nishi S."/>
            <person name="Tsubouchi T."/>
            <person name="Takaki Y."/>
            <person name="Koyanagi R."/>
            <person name="Satoh N."/>
            <person name="Maruyama T."/>
            <person name="Hatada Y."/>
        </authorList>
    </citation>
    <scope>NUCLEOTIDE SEQUENCE [LARGE SCALE GENOMIC DNA]</scope>
    <source>
        <strain evidence="4">LL-001</strain>
    </source>
</reference>
<dbReference type="NCBIfam" id="TIGR00715">
    <property type="entry name" value="precor6x_red"/>
    <property type="match status" value="1"/>
</dbReference>
<dbReference type="GO" id="GO:0009236">
    <property type="term" value="P:cobalamin biosynthetic process"/>
    <property type="evidence" value="ECO:0007669"/>
    <property type="project" value="UniProtKB-UniPathway"/>
</dbReference>
<dbReference type="Pfam" id="PF02571">
    <property type="entry name" value="CbiJ"/>
    <property type="match status" value="1"/>
</dbReference>
<dbReference type="STRING" id="1337093.MBELCI_1052"/>
<keyword evidence="2" id="KW-0169">Cobalamin biosynthesis</keyword>
<keyword evidence="5" id="KW-1185">Reference proteome</keyword>